<name>A0ABD0M2R5_9CAEN</name>
<keyword evidence="3" id="KW-1185">Reference proteome</keyword>
<evidence type="ECO:0000313" key="2">
    <source>
        <dbReference type="EMBL" id="KAK7506194.1"/>
    </source>
</evidence>
<protein>
    <submittedName>
        <fullName evidence="2">Uncharacterized protein</fullName>
    </submittedName>
</protein>
<feature type="compositionally biased region" description="Polar residues" evidence="1">
    <location>
        <begin position="1"/>
        <end position="11"/>
    </location>
</feature>
<feature type="region of interest" description="Disordered" evidence="1">
    <location>
        <begin position="65"/>
        <end position="90"/>
    </location>
</feature>
<evidence type="ECO:0000256" key="1">
    <source>
        <dbReference type="SAM" id="MobiDB-lite"/>
    </source>
</evidence>
<feature type="region of interest" description="Disordered" evidence="1">
    <location>
        <begin position="1"/>
        <end position="41"/>
    </location>
</feature>
<feature type="non-terminal residue" evidence="2">
    <location>
        <position position="90"/>
    </location>
</feature>
<dbReference type="Proteomes" id="UP001519460">
    <property type="component" value="Unassembled WGS sequence"/>
</dbReference>
<evidence type="ECO:0000313" key="3">
    <source>
        <dbReference type="Proteomes" id="UP001519460"/>
    </source>
</evidence>
<dbReference type="AlphaFoldDB" id="A0ABD0M2R5"/>
<feature type="non-terminal residue" evidence="2">
    <location>
        <position position="1"/>
    </location>
</feature>
<dbReference type="EMBL" id="JACVVK020000007">
    <property type="protein sequence ID" value="KAK7506194.1"/>
    <property type="molecule type" value="Genomic_DNA"/>
</dbReference>
<sequence>YLVPESTSEPPQFSCVPERGRKRITGREESTRDRKSFRDPRSRRIECRQVNAGLATQLILHSEAPARDGHSLKRATPTQSFTMQVGDANI</sequence>
<feature type="compositionally biased region" description="Basic and acidic residues" evidence="1">
    <location>
        <begin position="25"/>
        <end position="41"/>
    </location>
</feature>
<proteinExistence type="predicted"/>
<reference evidence="2 3" key="1">
    <citation type="journal article" date="2023" name="Sci. Data">
        <title>Genome assembly of the Korean intertidal mud-creeper Batillaria attramentaria.</title>
        <authorList>
            <person name="Patra A.K."/>
            <person name="Ho P.T."/>
            <person name="Jun S."/>
            <person name="Lee S.J."/>
            <person name="Kim Y."/>
            <person name="Won Y.J."/>
        </authorList>
    </citation>
    <scope>NUCLEOTIDE SEQUENCE [LARGE SCALE GENOMIC DNA]</scope>
    <source>
        <strain evidence="2">Wonlab-2016</strain>
    </source>
</reference>
<gene>
    <name evidence="2" type="ORF">BaRGS_00002306</name>
</gene>
<comment type="caution">
    <text evidence="2">The sequence shown here is derived from an EMBL/GenBank/DDBJ whole genome shotgun (WGS) entry which is preliminary data.</text>
</comment>
<accession>A0ABD0M2R5</accession>
<organism evidence="2 3">
    <name type="scientific">Batillaria attramentaria</name>
    <dbReference type="NCBI Taxonomy" id="370345"/>
    <lineage>
        <taxon>Eukaryota</taxon>
        <taxon>Metazoa</taxon>
        <taxon>Spiralia</taxon>
        <taxon>Lophotrochozoa</taxon>
        <taxon>Mollusca</taxon>
        <taxon>Gastropoda</taxon>
        <taxon>Caenogastropoda</taxon>
        <taxon>Sorbeoconcha</taxon>
        <taxon>Cerithioidea</taxon>
        <taxon>Batillariidae</taxon>
        <taxon>Batillaria</taxon>
    </lineage>
</organism>